<dbReference type="RefSeq" id="WP_036865115.1">
    <property type="nucleotide sequence ID" value="NZ_JRNS01000375.1"/>
</dbReference>
<dbReference type="Proteomes" id="UP000029578">
    <property type="component" value="Unassembled WGS sequence"/>
</dbReference>
<name>A0A096AJX9_9BACT</name>
<gene>
    <name evidence="1" type="ORF">HMPREF0661_07280</name>
</gene>
<dbReference type="EMBL" id="JRNS01000375">
    <property type="protein sequence ID" value="KGF47393.1"/>
    <property type="molecule type" value="Genomic_DNA"/>
</dbReference>
<sequence length="209" mass="24783">MTSNWLRKHGELLLKYSEHLPDKEDTIRITFDYPDCGWMPMRFLKNGIDKGFIVLSDVYNSFVPMREMLETIATSHDQKASIINLDCEQYHAVLSYEPVWFYEGDDGSYPLDCGIFSVYDEADKDFILDAFCDTETFIRDIYQCLIHFAEEMSKKPEFVNDWVEQSFNDEWAELDEGNTAANYIFLNKVKSEKVEEYIKYMDKWHQSRM</sequence>
<comment type="caution">
    <text evidence="1">The sequence shown here is derived from an EMBL/GenBank/DDBJ whole genome shotgun (WGS) entry which is preliminary data.</text>
</comment>
<evidence type="ECO:0000313" key="1">
    <source>
        <dbReference type="EMBL" id="KGF47393.1"/>
    </source>
</evidence>
<proteinExistence type="predicted"/>
<evidence type="ECO:0000313" key="2">
    <source>
        <dbReference type="Proteomes" id="UP000029578"/>
    </source>
</evidence>
<accession>A0A096AJX9</accession>
<reference evidence="1 2" key="1">
    <citation type="submission" date="2014-07" db="EMBL/GenBank/DDBJ databases">
        <authorList>
            <person name="McCorrison J."/>
            <person name="Sanka R."/>
            <person name="Torralba M."/>
            <person name="Gillis M."/>
            <person name="Haft D.H."/>
            <person name="Methe B."/>
            <person name="Sutton G."/>
            <person name="Nelson K.E."/>
        </authorList>
    </citation>
    <scope>NUCLEOTIDE SEQUENCE [LARGE SCALE GENOMIC DNA]</scope>
    <source>
        <strain evidence="1 2">DNF00666</strain>
    </source>
</reference>
<dbReference type="AlphaFoldDB" id="A0A096AJX9"/>
<protein>
    <submittedName>
        <fullName evidence="1">Uncharacterized protein</fullName>
    </submittedName>
</protein>
<organism evidence="1 2">
    <name type="scientific">Prevotella melaninogenica DNF00666</name>
    <dbReference type="NCBI Taxonomy" id="1401073"/>
    <lineage>
        <taxon>Bacteria</taxon>
        <taxon>Pseudomonadati</taxon>
        <taxon>Bacteroidota</taxon>
        <taxon>Bacteroidia</taxon>
        <taxon>Bacteroidales</taxon>
        <taxon>Prevotellaceae</taxon>
        <taxon>Prevotella</taxon>
    </lineage>
</organism>